<dbReference type="Proteomes" id="UP001596513">
    <property type="component" value="Unassembled WGS sequence"/>
</dbReference>
<evidence type="ECO:0000256" key="1">
    <source>
        <dbReference type="SAM" id="MobiDB-lite"/>
    </source>
</evidence>
<dbReference type="EMBL" id="JBHTEK010000001">
    <property type="protein sequence ID" value="MFC7669453.1"/>
    <property type="molecule type" value="Genomic_DNA"/>
</dbReference>
<dbReference type="RefSeq" id="WP_380204955.1">
    <property type="nucleotide sequence ID" value="NZ_JBHTEK010000001.1"/>
</dbReference>
<comment type="caution">
    <text evidence="4">The sequence shown here is derived from an EMBL/GenBank/DDBJ whole genome shotgun (WGS) entry which is preliminary data.</text>
</comment>
<keyword evidence="2" id="KW-0732">Signal</keyword>
<sequence>MKKLPFFLSLIMLLSAMVSAPSAQAQDRKGWSPQAKGAVIGGLGGAAAGAIINKRNRPVGGLIGGVAGGAVGYGVGKHIDNKQKERARIAANNRAVAARREAARNAANRAAIARNTSVTTRTQTTSVPANSLVAAPGATAMAYDAQGNTLPAVSNAAYLPNEAYGNPSHPYSTSEYRRKSW</sequence>
<dbReference type="InterPro" id="IPR027367">
    <property type="entry name" value="Gly-zipper_YMGG"/>
</dbReference>
<organism evidence="4 5">
    <name type="scientific">Hymenobacter humi</name>
    <dbReference type="NCBI Taxonomy" id="1411620"/>
    <lineage>
        <taxon>Bacteria</taxon>
        <taxon>Pseudomonadati</taxon>
        <taxon>Bacteroidota</taxon>
        <taxon>Cytophagia</taxon>
        <taxon>Cytophagales</taxon>
        <taxon>Hymenobacteraceae</taxon>
        <taxon>Hymenobacter</taxon>
    </lineage>
</organism>
<keyword evidence="5" id="KW-1185">Reference proteome</keyword>
<protein>
    <submittedName>
        <fullName evidence="4">YMGG-like glycine zipper-containing protein</fullName>
    </submittedName>
</protein>
<reference evidence="5" key="1">
    <citation type="journal article" date="2019" name="Int. J. Syst. Evol. Microbiol.">
        <title>The Global Catalogue of Microorganisms (GCM) 10K type strain sequencing project: providing services to taxonomists for standard genome sequencing and annotation.</title>
        <authorList>
            <consortium name="The Broad Institute Genomics Platform"/>
            <consortium name="The Broad Institute Genome Sequencing Center for Infectious Disease"/>
            <person name="Wu L."/>
            <person name="Ma J."/>
        </authorList>
    </citation>
    <scope>NUCLEOTIDE SEQUENCE [LARGE SCALE GENOMIC DNA]</scope>
    <source>
        <strain evidence="5">JCM 19635</strain>
    </source>
</reference>
<proteinExistence type="predicted"/>
<evidence type="ECO:0000259" key="3">
    <source>
        <dbReference type="Pfam" id="PF13441"/>
    </source>
</evidence>
<feature type="domain" description="YMGG-like Gly-zipper" evidence="3">
    <location>
        <begin position="35"/>
        <end position="77"/>
    </location>
</feature>
<accession>A0ABW2UAY1</accession>
<name>A0ABW2UAY1_9BACT</name>
<gene>
    <name evidence="4" type="ORF">ACFQT0_20370</name>
</gene>
<dbReference type="Pfam" id="PF13441">
    <property type="entry name" value="Gly-zipper_YMGG"/>
    <property type="match status" value="1"/>
</dbReference>
<evidence type="ECO:0000313" key="5">
    <source>
        <dbReference type="Proteomes" id="UP001596513"/>
    </source>
</evidence>
<feature type="signal peptide" evidence="2">
    <location>
        <begin position="1"/>
        <end position="25"/>
    </location>
</feature>
<evidence type="ECO:0000256" key="2">
    <source>
        <dbReference type="SAM" id="SignalP"/>
    </source>
</evidence>
<evidence type="ECO:0000313" key="4">
    <source>
        <dbReference type="EMBL" id="MFC7669453.1"/>
    </source>
</evidence>
<feature type="chain" id="PRO_5047029789" evidence="2">
    <location>
        <begin position="26"/>
        <end position="181"/>
    </location>
</feature>
<feature type="region of interest" description="Disordered" evidence="1">
    <location>
        <begin position="162"/>
        <end position="181"/>
    </location>
</feature>